<evidence type="ECO:0000313" key="5">
    <source>
        <dbReference type="Proteomes" id="UP001597506"/>
    </source>
</evidence>
<keyword evidence="2" id="KW-1133">Transmembrane helix</keyword>
<sequence>MIENTPTHRIQTIILYVLGFLLLWEWLRPLQVVTDTSSLHYFLVFIALAMILSYFRVKPFISGSIKVVFILFSLQSLYFEGSFFSLLWIGPFLKDLTYNLELTLGREWSSLSFMYRSLLFFVLLWLMTYLLYYWLSVKKTILLFYIMTIAYISVLDSFSNYDGDQAIIRVVIFGFLLLGLLAFERIVMKERILPTKTNKQRWIIPLVVMVGASSFFAFVAPKADPLWPDPVPYFKSYAEGAGGSVSKIGYGTDDSELGGPFIGDPTVVFKAEIESEHYWRIETKDVYTGKGWEQSLTEDQSLMRFQSGEPVPLMLNLQESEREATEERILIEQPYNHVVYPYGVETVTGNEDGYFMLSNNNEKIKSYRNQEEVELDEYSITYRKQVYSQKAMTAANDTVDLSQLDPYLDRYTQLPEALPERVKVLAAEITEGKENWYDKAKAVEQYFAQEGFMYDQFDVPVPEKGQDYVDQFLFETQRGYCDNFSTSMVVMMRSLGIPARWVKGYSEGEYSSQIDSDTMLYEVSNNNAHSWVEVFFPEVGWVPFEPTVGFSNNVIYDYDFELPETEETQVSEVSEQEEPKKTFQPEEDVATSSEEEFSFEQFWGDTKVFFKKNWGKVLVGFALLLALVAVLYGIRRRWLPYFLIFYYRKKNEERIFSSAYISLVKQLERYGLKIEDGQTLRAYARYIDSFFGTSEMTRLTRNYESILYGQKLSEEDWEKMRELWENLIKKTTG</sequence>
<comment type="caution">
    <text evidence="4">The sequence shown here is derived from an EMBL/GenBank/DDBJ whole genome shotgun (WGS) entry which is preliminary data.</text>
</comment>
<dbReference type="Pfam" id="PF01841">
    <property type="entry name" value="Transglut_core"/>
    <property type="match status" value="1"/>
</dbReference>
<reference evidence="5" key="1">
    <citation type="journal article" date="2019" name="Int. J. Syst. Evol. Microbiol.">
        <title>The Global Catalogue of Microorganisms (GCM) 10K type strain sequencing project: providing services to taxonomists for standard genome sequencing and annotation.</title>
        <authorList>
            <consortium name="The Broad Institute Genomics Platform"/>
            <consortium name="The Broad Institute Genome Sequencing Center for Infectious Disease"/>
            <person name="Wu L."/>
            <person name="Ma J."/>
        </authorList>
    </citation>
    <scope>NUCLEOTIDE SEQUENCE [LARGE SCALE GENOMIC DNA]</scope>
    <source>
        <strain evidence="5">KCTC 3913</strain>
    </source>
</reference>
<evidence type="ECO:0000313" key="4">
    <source>
        <dbReference type="EMBL" id="MFD2680062.1"/>
    </source>
</evidence>
<dbReference type="PANTHER" id="PTHR42736:SF1">
    <property type="entry name" value="PROTEIN-GLUTAMINE GAMMA-GLUTAMYLTRANSFERASE"/>
    <property type="match status" value="1"/>
</dbReference>
<feature type="region of interest" description="Disordered" evidence="1">
    <location>
        <begin position="567"/>
        <end position="587"/>
    </location>
</feature>
<dbReference type="InterPro" id="IPR021878">
    <property type="entry name" value="TgpA_N"/>
</dbReference>
<name>A0ABW5RR19_9BACI</name>
<organism evidence="4 5">
    <name type="scientific">Bacillus seohaeanensis</name>
    <dbReference type="NCBI Taxonomy" id="284580"/>
    <lineage>
        <taxon>Bacteria</taxon>
        <taxon>Bacillati</taxon>
        <taxon>Bacillota</taxon>
        <taxon>Bacilli</taxon>
        <taxon>Bacillales</taxon>
        <taxon>Bacillaceae</taxon>
        <taxon>Bacillus</taxon>
    </lineage>
</organism>
<dbReference type="Gene3D" id="3.10.620.30">
    <property type="match status" value="1"/>
</dbReference>
<evidence type="ECO:0000256" key="1">
    <source>
        <dbReference type="SAM" id="MobiDB-lite"/>
    </source>
</evidence>
<keyword evidence="2" id="KW-0472">Membrane</keyword>
<dbReference type="InterPro" id="IPR052901">
    <property type="entry name" value="Bact_TGase-like"/>
</dbReference>
<feature type="transmembrane region" description="Helical" evidence="2">
    <location>
        <begin position="166"/>
        <end position="183"/>
    </location>
</feature>
<protein>
    <submittedName>
        <fullName evidence="4">DUF3488 and DUF4129 domain-containing transglutaminase family protein</fullName>
    </submittedName>
</protein>
<feature type="transmembrane region" description="Helical" evidence="2">
    <location>
        <begin position="12"/>
        <end position="27"/>
    </location>
</feature>
<evidence type="ECO:0000259" key="3">
    <source>
        <dbReference type="SMART" id="SM00460"/>
    </source>
</evidence>
<accession>A0ABW5RR19</accession>
<keyword evidence="5" id="KW-1185">Reference proteome</keyword>
<feature type="transmembrane region" description="Helical" evidence="2">
    <location>
        <begin position="113"/>
        <end position="135"/>
    </location>
</feature>
<dbReference type="InterPro" id="IPR038765">
    <property type="entry name" value="Papain-like_cys_pep_sf"/>
</dbReference>
<dbReference type="PANTHER" id="PTHR42736">
    <property type="entry name" value="PROTEIN-GLUTAMINE GAMMA-GLUTAMYLTRANSFERASE"/>
    <property type="match status" value="1"/>
</dbReference>
<dbReference type="EMBL" id="JBHUMF010000011">
    <property type="protein sequence ID" value="MFD2680062.1"/>
    <property type="molecule type" value="Genomic_DNA"/>
</dbReference>
<feature type="transmembrane region" description="Helical" evidence="2">
    <location>
        <begin position="614"/>
        <end position="634"/>
    </location>
</feature>
<keyword evidence="2" id="KW-0812">Transmembrane</keyword>
<dbReference type="Pfam" id="PF11992">
    <property type="entry name" value="TgpA_N"/>
    <property type="match status" value="1"/>
</dbReference>
<dbReference type="InterPro" id="IPR002931">
    <property type="entry name" value="Transglutaminase-like"/>
</dbReference>
<feature type="domain" description="Transglutaminase-like" evidence="3">
    <location>
        <begin position="473"/>
        <end position="548"/>
    </location>
</feature>
<dbReference type="Pfam" id="PF13559">
    <property type="entry name" value="DUF4129"/>
    <property type="match status" value="1"/>
</dbReference>
<feature type="transmembrane region" description="Helical" evidence="2">
    <location>
        <begin position="203"/>
        <end position="220"/>
    </location>
</feature>
<feature type="transmembrane region" description="Helical" evidence="2">
    <location>
        <begin position="39"/>
        <end position="55"/>
    </location>
</feature>
<feature type="transmembrane region" description="Helical" evidence="2">
    <location>
        <begin position="67"/>
        <end position="93"/>
    </location>
</feature>
<feature type="transmembrane region" description="Helical" evidence="2">
    <location>
        <begin position="142"/>
        <end position="160"/>
    </location>
</feature>
<dbReference type="SMART" id="SM00460">
    <property type="entry name" value="TGc"/>
    <property type="match status" value="1"/>
</dbReference>
<proteinExistence type="predicted"/>
<evidence type="ECO:0000256" key="2">
    <source>
        <dbReference type="SAM" id="Phobius"/>
    </source>
</evidence>
<dbReference type="RefSeq" id="WP_377933192.1">
    <property type="nucleotide sequence ID" value="NZ_JBHUMF010000011.1"/>
</dbReference>
<dbReference type="InterPro" id="IPR025403">
    <property type="entry name" value="TgpA-like_C"/>
</dbReference>
<gene>
    <name evidence="4" type="ORF">ACFSUL_04785</name>
</gene>
<dbReference type="Proteomes" id="UP001597506">
    <property type="component" value="Unassembled WGS sequence"/>
</dbReference>
<dbReference type="SUPFAM" id="SSF54001">
    <property type="entry name" value="Cysteine proteinases"/>
    <property type="match status" value="1"/>
</dbReference>